<evidence type="ECO:0008006" key="3">
    <source>
        <dbReference type="Google" id="ProtNLM"/>
    </source>
</evidence>
<name>A0A250XHT9_9CHLO</name>
<sequence length="217" mass="24109">MLCFKTCSFSGRSLCQAHLVQTSCRNKALAYLRKPQNSNAHLNLTTSRWTWCRAHDASSIMTSPQEVKELLSAEQLEDWTSCVSQLVDVGLTEEEAERALSRGFAWTSRAYWGLDKLNAPPDSEQVLDVLQYLEHQVGLTGAELVKVLKMFPEVLACSLETRVIPNVQRFEKDWFMKGTVLKGAIVRKPSLLGLSVDCSTVGSGACMGQCSKCWSAN</sequence>
<organism evidence="1 2">
    <name type="scientific">Chlamydomonas eustigma</name>
    <dbReference type="NCBI Taxonomy" id="1157962"/>
    <lineage>
        <taxon>Eukaryota</taxon>
        <taxon>Viridiplantae</taxon>
        <taxon>Chlorophyta</taxon>
        <taxon>core chlorophytes</taxon>
        <taxon>Chlorophyceae</taxon>
        <taxon>CS clade</taxon>
        <taxon>Chlamydomonadales</taxon>
        <taxon>Chlamydomonadaceae</taxon>
        <taxon>Chlamydomonas</taxon>
    </lineage>
</organism>
<comment type="caution">
    <text evidence="1">The sequence shown here is derived from an EMBL/GenBank/DDBJ whole genome shotgun (WGS) entry which is preliminary data.</text>
</comment>
<dbReference type="OrthoDB" id="431485at2759"/>
<dbReference type="Gene3D" id="1.25.70.10">
    <property type="entry name" value="Transcription termination factor 3, mitochondrial"/>
    <property type="match status" value="1"/>
</dbReference>
<gene>
    <name evidence="1" type="ORF">CEUSTIGMA_g10039.t1</name>
</gene>
<dbReference type="AlphaFoldDB" id="A0A250XHT9"/>
<keyword evidence="2" id="KW-1185">Reference proteome</keyword>
<accession>A0A250XHT9</accession>
<dbReference type="InterPro" id="IPR038538">
    <property type="entry name" value="MTERF_sf"/>
</dbReference>
<dbReference type="STRING" id="1157962.A0A250XHT9"/>
<proteinExistence type="predicted"/>
<reference evidence="1 2" key="1">
    <citation type="submission" date="2017-08" db="EMBL/GenBank/DDBJ databases">
        <title>Acidophilic green algal genome provides insights into adaptation to an acidic environment.</title>
        <authorList>
            <person name="Hirooka S."/>
            <person name="Hirose Y."/>
            <person name="Kanesaki Y."/>
            <person name="Higuchi S."/>
            <person name="Fujiwara T."/>
            <person name="Onuma R."/>
            <person name="Era A."/>
            <person name="Ohbayashi R."/>
            <person name="Uzuka A."/>
            <person name="Nozaki H."/>
            <person name="Yoshikawa H."/>
            <person name="Miyagishima S.Y."/>
        </authorList>
    </citation>
    <scope>NUCLEOTIDE SEQUENCE [LARGE SCALE GENOMIC DNA]</scope>
    <source>
        <strain evidence="1 2">NIES-2499</strain>
    </source>
</reference>
<dbReference type="Proteomes" id="UP000232323">
    <property type="component" value="Unassembled WGS sequence"/>
</dbReference>
<dbReference type="EMBL" id="BEGY01000083">
    <property type="protein sequence ID" value="GAX82613.1"/>
    <property type="molecule type" value="Genomic_DNA"/>
</dbReference>
<evidence type="ECO:0000313" key="2">
    <source>
        <dbReference type="Proteomes" id="UP000232323"/>
    </source>
</evidence>
<protein>
    <recommendedName>
        <fullName evidence="3">Mitochondrial transcription termination factor family protein</fullName>
    </recommendedName>
</protein>
<evidence type="ECO:0000313" key="1">
    <source>
        <dbReference type="EMBL" id="GAX82613.1"/>
    </source>
</evidence>